<keyword evidence="1" id="KW-0472">Membrane</keyword>
<dbReference type="EMBL" id="JACIEF010000002">
    <property type="protein sequence ID" value="MBB4108360.1"/>
    <property type="molecule type" value="Genomic_DNA"/>
</dbReference>
<comment type="caution">
    <text evidence="3">The sequence shown here is derived from an EMBL/GenBank/DDBJ whole genome shotgun (WGS) entry which is preliminary data.</text>
</comment>
<sequence>MENILIKKTDNKLIGLMAVAFGLAGMWIYLRLRKQKAAQQAFDFAPFSKERYVFNWHKGRRPYQAVVKHEGDCYAVQMNGAYAGVMWRGEGNNNWYTRDKALKPHINEISEQLANVFSLQGFPAILQGNYPEIVAVNWKTSETLELILQAATDLEVFAAFLEDEVPNLVSFPEYLDLIVKKENESYFKIISVNVRLG</sequence>
<evidence type="ECO:0000313" key="2">
    <source>
        <dbReference type="EMBL" id="GGG93282.1"/>
    </source>
</evidence>
<reference evidence="2" key="4">
    <citation type="submission" date="2024-05" db="EMBL/GenBank/DDBJ databases">
        <authorList>
            <person name="Sun Q."/>
            <person name="Zhou Y."/>
        </authorList>
    </citation>
    <scope>NUCLEOTIDE SEQUENCE</scope>
    <source>
        <strain evidence="2">CGMCC 1.15287</strain>
    </source>
</reference>
<reference evidence="5" key="2">
    <citation type="journal article" date="2019" name="Int. J. Syst. Evol. Microbiol.">
        <title>The Global Catalogue of Microorganisms (GCM) 10K type strain sequencing project: providing services to taxonomists for standard genome sequencing and annotation.</title>
        <authorList>
            <consortium name="The Broad Institute Genomics Platform"/>
            <consortium name="The Broad Institute Genome Sequencing Center for Infectious Disease"/>
            <person name="Wu L."/>
            <person name="Ma J."/>
        </authorList>
    </citation>
    <scope>NUCLEOTIDE SEQUENCE [LARGE SCALE GENOMIC DNA]</scope>
    <source>
        <strain evidence="5">CGMCC 1.15287</strain>
    </source>
</reference>
<evidence type="ECO:0000313" key="4">
    <source>
        <dbReference type="Proteomes" id="UP000532273"/>
    </source>
</evidence>
<gene>
    <name evidence="2" type="ORF">GCM10007422_03140</name>
    <name evidence="3" type="ORF">GGQ60_002341</name>
</gene>
<dbReference type="Proteomes" id="UP000532273">
    <property type="component" value="Unassembled WGS sequence"/>
</dbReference>
<proteinExistence type="predicted"/>
<keyword evidence="5" id="KW-1185">Reference proteome</keyword>
<accession>A0A7W6KAT0</accession>
<organism evidence="3 4">
    <name type="scientific">Pedobacter zeae</name>
    <dbReference type="NCBI Taxonomy" id="1737356"/>
    <lineage>
        <taxon>Bacteria</taxon>
        <taxon>Pseudomonadati</taxon>
        <taxon>Bacteroidota</taxon>
        <taxon>Sphingobacteriia</taxon>
        <taxon>Sphingobacteriales</taxon>
        <taxon>Sphingobacteriaceae</taxon>
        <taxon>Pedobacter</taxon>
    </lineage>
</organism>
<evidence type="ECO:0000313" key="3">
    <source>
        <dbReference type="EMBL" id="MBB4108360.1"/>
    </source>
</evidence>
<protein>
    <submittedName>
        <fullName evidence="3">Uncharacterized protein</fullName>
    </submittedName>
</protein>
<name>A0A7W6KAT0_9SPHI</name>
<evidence type="ECO:0000313" key="5">
    <source>
        <dbReference type="Proteomes" id="UP000642938"/>
    </source>
</evidence>
<dbReference type="EMBL" id="BMHZ01000001">
    <property type="protein sequence ID" value="GGG93282.1"/>
    <property type="molecule type" value="Genomic_DNA"/>
</dbReference>
<reference evidence="3 4" key="3">
    <citation type="submission" date="2020-08" db="EMBL/GenBank/DDBJ databases">
        <title>Genomic Encyclopedia of Type Strains, Phase IV (KMG-IV): sequencing the most valuable type-strain genomes for metagenomic binning, comparative biology and taxonomic classification.</title>
        <authorList>
            <person name="Goeker M."/>
        </authorList>
    </citation>
    <scope>NUCLEOTIDE SEQUENCE [LARGE SCALE GENOMIC DNA]</scope>
    <source>
        <strain evidence="3 4">DSM 100774</strain>
    </source>
</reference>
<feature type="transmembrane region" description="Helical" evidence="1">
    <location>
        <begin position="12"/>
        <end position="30"/>
    </location>
</feature>
<dbReference type="Proteomes" id="UP000642938">
    <property type="component" value="Unassembled WGS sequence"/>
</dbReference>
<dbReference type="RefSeq" id="WP_183763821.1">
    <property type="nucleotide sequence ID" value="NZ_BMHZ01000001.1"/>
</dbReference>
<keyword evidence="1" id="KW-0812">Transmembrane</keyword>
<evidence type="ECO:0000256" key="1">
    <source>
        <dbReference type="SAM" id="Phobius"/>
    </source>
</evidence>
<reference evidence="2" key="1">
    <citation type="journal article" date="2014" name="Int. J. Syst. Evol. Microbiol.">
        <title>Complete genome of a new Firmicutes species belonging to the dominant human colonic microbiota ('Ruminococcus bicirculans') reveals two chromosomes and a selective capacity to utilize plant glucans.</title>
        <authorList>
            <consortium name="NISC Comparative Sequencing Program"/>
            <person name="Wegmann U."/>
            <person name="Louis P."/>
            <person name="Goesmann A."/>
            <person name="Henrissat B."/>
            <person name="Duncan S.H."/>
            <person name="Flint H.J."/>
        </authorList>
    </citation>
    <scope>NUCLEOTIDE SEQUENCE</scope>
    <source>
        <strain evidence="2">CGMCC 1.15287</strain>
    </source>
</reference>
<keyword evidence="1" id="KW-1133">Transmembrane helix</keyword>
<dbReference type="AlphaFoldDB" id="A0A7W6KAT0"/>